<evidence type="ECO:0000313" key="1">
    <source>
        <dbReference type="EMBL" id="GAA2278657.1"/>
    </source>
</evidence>
<comment type="caution">
    <text evidence="1">The sequence shown here is derived from an EMBL/GenBank/DDBJ whole genome shotgun (WGS) entry which is preliminary data.</text>
</comment>
<organism evidence="1 2">
    <name type="scientific">Kitasatospora cystarginea</name>
    <dbReference type="NCBI Taxonomy" id="58350"/>
    <lineage>
        <taxon>Bacteria</taxon>
        <taxon>Bacillati</taxon>
        <taxon>Actinomycetota</taxon>
        <taxon>Actinomycetes</taxon>
        <taxon>Kitasatosporales</taxon>
        <taxon>Streptomycetaceae</taxon>
        <taxon>Kitasatospora</taxon>
    </lineage>
</organism>
<reference evidence="1 2" key="1">
    <citation type="journal article" date="2019" name="Int. J. Syst. Evol. Microbiol.">
        <title>The Global Catalogue of Microorganisms (GCM) 10K type strain sequencing project: providing services to taxonomists for standard genome sequencing and annotation.</title>
        <authorList>
            <consortium name="The Broad Institute Genomics Platform"/>
            <consortium name="The Broad Institute Genome Sequencing Center for Infectious Disease"/>
            <person name="Wu L."/>
            <person name="Ma J."/>
        </authorList>
    </citation>
    <scope>NUCLEOTIDE SEQUENCE [LARGE SCALE GENOMIC DNA]</scope>
    <source>
        <strain evidence="1 2">JCM 7356</strain>
    </source>
</reference>
<name>A0ABN3EZK7_9ACTN</name>
<dbReference type="EMBL" id="BAAATR010000064">
    <property type="protein sequence ID" value="GAA2278657.1"/>
    <property type="molecule type" value="Genomic_DNA"/>
</dbReference>
<dbReference type="Proteomes" id="UP001500305">
    <property type="component" value="Unassembled WGS sequence"/>
</dbReference>
<sequence>MLVLVLAARSDSGTQAEPLLEQIAGQPDCLPVGLPALGADSVARLVRASLGQEAEPRFVTVCAEATQGNPSLARCRGTCRPRCC</sequence>
<accession>A0ABN3EZK7</accession>
<dbReference type="RefSeq" id="WP_344641114.1">
    <property type="nucleotide sequence ID" value="NZ_BAAATR010000064.1"/>
</dbReference>
<keyword evidence="2" id="KW-1185">Reference proteome</keyword>
<proteinExistence type="predicted"/>
<evidence type="ECO:0000313" key="2">
    <source>
        <dbReference type="Proteomes" id="UP001500305"/>
    </source>
</evidence>
<protein>
    <submittedName>
        <fullName evidence="1">Uncharacterized protein</fullName>
    </submittedName>
</protein>
<gene>
    <name evidence="1" type="ORF">GCM10010430_75770</name>
</gene>